<gene>
    <name evidence="3" type="ORF">AAC691_16805</name>
</gene>
<dbReference type="InterPro" id="IPR000868">
    <property type="entry name" value="Isochorismatase-like_dom"/>
</dbReference>
<dbReference type="Proteomes" id="UP001449795">
    <property type="component" value="Chromosome"/>
</dbReference>
<organism evidence="3 4">
    <name type="scientific">Nguyenibacter vanlangensis</name>
    <dbReference type="NCBI Taxonomy" id="1216886"/>
    <lineage>
        <taxon>Bacteria</taxon>
        <taxon>Pseudomonadati</taxon>
        <taxon>Pseudomonadota</taxon>
        <taxon>Alphaproteobacteria</taxon>
        <taxon>Acetobacterales</taxon>
        <taxon>Acetobacteraceae</taxon>
        <taxon>Nguyenibacter</taxon>
    </lineage>
</organism>
<dbReference type="RefSeq" id="WP_342627741.1">
    <property type="nucleotide sequence ID" value="NZ_CP152276.1"/>
</dbReference>
<keyword evidence="4" id="KW-1185">Reference proteome</keyword>
<dbReference type="Gene3D" id="3.40.50.850">
    <property type="entry name" value="Isochorismatase-like"/>
    <property type="match status" value="1"/>
</dbReference>
<dbReference type="SUPFAM" id="SSF52499">
    <property type="entry name" value="Isochorismatase-like hydrolases"/>
    <property type="match status" value="1"/>
</dbReference>
<dbReference type="PANTHER" id="PTHR43540:SF14">
    <property type="entry name" value="ISOCHORISMATASE"/>
    <property type="match status" value="1"/>
</dbReference>
<keyword evidence="1" id="KW-0378">Hydrolase</keyword>
<dbReference type="Pfam" id="PF00857">
    <property type="entry name" value="Isochorismatase"/>
    <property type="match status" value="1"/>
</dbReference>
<dbReference type="InterPro" id="IPR036380">
    <property type="entry name" value="Isochorismatase-like_sf"/>
</dbReference>
<dbReference type="EMBL" id="CP152276">
    <property type="protein sequence ID" value="XAE41920.1"/>
    <property type="molecule type" value="Genomic_DNA"/>
</dbReference>
<evidence type="ECO:0000256" key="1">
    <source>
        <dbReference type="ARBA" id="ARBA00022801"/>
    </source>
</evidence>
<dbReference type="PANTHER" id="PTHR43540">
    <property type="entry name" value="PEROXYUREIDOACRYLATE/UREIDOACRYLATE AMIDOHYDROLASE-RELATED"/>
    <property type="match status" value="1"/>
</dbReference>
<sequence>MTTALLIIDVQRAILTGLAHADRQPSIDARLDAVSARLGRMKRAAEASGVPVILVQHDGDTGHRLEYGTTDWLFRDEITPRHDTVVVHKRSCDSFHDTDLSERLAELGINHLVIGGCMTQFCVDTTTRRATSMGFDVTLLSDGHTTADFGSLTVEQIVDHHNCLLSGFNAGSKAVRVVPSEAACFLTT</sequence>
<reference evidence="3 4" key="1">
    <citation type="submission" date="2024-04" db="EMBL/GenBank/DDBJ databases">
        <title>Complete genome sequence of Nguyenibacter vanlangesis HBCM-1154, a strain capable of nitrogen fixation, IAA production, and phosphorus solubilization isolated from sugarcane soil.</title>
        <authorList>
            <person name="MY HANH P."/>
        </authorList>
    </citation>
    <scope>NUCLEOTIDE SEQUENCE [LARGE SCALE GENOMIC DNA]</scope>
    <source>
        <strain evidence="3 4">HBCM 1154</strain>
    </source>
</reference>
<feature type="domain" description="Isochorismatase-like" evidence="2">
    <location>
        <begin position="3"/>
        <end position="148"/>
    </location>
</feature>
<evidence type="ECO:0000313" key="3">
    <source>
        <dbReference type="EMBL" id="XAE41920.1"/>
    </source>
</evidence>
<dbReference type="InterPro" id="IPR050272">
    <property type="entry name" value="Isochorismatase-like_hydrls"/>
</dbReference>
<proteinExistence type="predicted"/>
<evidence type="ECO:0000313" key="4">
    <source>
        <dbReference type="Proteomes" id="UP001449795"/>
    </source>
</evidence>
<protein>
    <submittedName>
        <fullName evidence="3">Isochorismatase family protein</fullName>
    </submittedName>
</protein>
<accession>A0ABZ3D2P9</accession>
<name>A0ABZ3D2P9_9PROT</name>
<evidence type="ECO:0000259" key="2">
    <source>
        <dbReference type="Pfam" id="PF00857"/>
    </source>
</evidence>